<dbReference type="Gene3D" id="2.130.10.10">
    <property type="entry name" value="YVTN repeat-like/Quinoprotein amine dehydrogenase"/>
    <property type="match status" value="1"/>
</dbReference>
<comment type="caution">
    <text evidence="1">The sequence shown here is derived from an EMBL/GenBank/DDBJ whole genome shotgun (WGS) entry which is preliminary data.</text>
</comment>
<accession>A0A0P7AL63</accession>
<reference evidence="1 2" key="1">
    <citation type="submission" date="2015-09" db="EMBL/GenBank/DDBJ databases">
        <title>Genome sequence of the marine flavobacterium Croceitalea dokdonensis DOKDO 023 that contains proton- and sodium-pumping rhodopsins.</title>
        <authorList>
            <person name="Kwon S.-K."/>
            <person name="Lee H.K."/>
            <person name="Kwak M.-J."/>
            <person name="Kim J.F."/>
        </authorList>
    </citation>
    <scope>NUCLEOTIDE SEQUENCE [LARGE SCALE GENOMIC DNA]</scope>
    <source>
        <strain evidence="1 2">DOKDO 023</strain>
    </source>
</reference>
<name>A0A0P7AL63_9FLAO</name>
<dbReference type="SUPFAM" id="SSF50998">
    <property type="entry name" value="Quinoprotein alcohol dehydrogenase-like"/>
    <property type="match status" value="1"/>
</dbReference>
<evidence type="ECO:0000313" key="2">
    <source>
        <dbReference type="Proteomes" id="UP000050280"/>
    </source>
</evidence>
<dbReference type="PROSITE" id="PS51257">
    <property type="entry name" value="PROKAR_LIPOPROTEIN"/>
    <property type="match status" value="1"/>
</dbReference>
<organism evidence="1 2">
    <name type="scientific">Croceitalea dokdonensis DOKDO 023</name>
    <dbReference type="NCBI Taxonomy" id="1300341"/>
    <lineage>
        <taxon>Bacteria</taxon>
        <taxon>Pseudomonadati</taxon>
        <taxon>Bacteroidota</taxon>
        <taxon>Flavobacteriia</taxon>
        <taxon>Flavobacteriales</taxon>
        <taxon>Flavobacteriaceae</taxon>
        <taxon>Croceitalea</taxon>
    </lineage>
</organism>
<dbReference type="PATRIC" id="fig|1300341.3.peg.1240"/>
<dbReference type="InterPro" id="IPR015943">
    <property type="entry name" value="WD40/YVTN_repeat-like_dom_sf"/>
</dbReference>
<dbReference type="EMBL" id="LDJX01000002">
    <property type="protein sequence ID" value="KPM32609.1"/>
    <property type="molecule type" value="Genomic_DNA"/>
</dbReference>
<proteinExistence type="predicted"/>
<dbReference type="OrthoDB" id="1093345at2"/>
<protein>
    <submittedName>
        <fullName evidence="1">Ribonuclease HII</fullName>
    </submittedName>
</protein>
<dbReference type="AlphaFoldDB" id="A0A0P7AL63"/>
<dbReference type="RefSeq" id="WP_054558241.1">
    <property type="nucleotide sequence ID" value="NZ_LDJX01000002.1"/>
</dbReference>
<dbReference type="STRING" id="1300341.I595_1035"/>
<sequence length="820" mass="93194">MRIRYSFYLVLLIFVSACVEKQQDTTSPLPYFLTNPAAIIKINHLDAFKSELKNNSIITAFEDSQIYAHIQEKMKGLHYLDSPTELTLAFYEQGKANFEFLALVDDFTLVPTENISDLSQENFTYEGTTISRYAFNTTAIFVHDVKGKVLISSSKMLLENTIRTAYNNQHPKALEKLMSTANPNKTAIVFINLKDGKTLFTNLIEQDENQIARFADWMALDINPNQNTILLSGVTLANDSLTNYLNLFKGTTPQQHTSFKYAPQNSSSVLSFNFGDYATFAANKNRFLDVIKTPDTIFNTIEEVGLIALDQKKAVVLNSYGADNLTAYILENQVANEAYQGKEIYQINAKNILVEHFKPLVSNVESNYVCFMDNALLFAKDKETLKTIIANVKLGTTFDKTITYKSVQSNLASESSIFFVANQKGISNPFPLGFTDTFAKDVEDIDFSEHAFAGQWVMDTDFLHTNLLISKSEKETMDLGVNTLFTLELDSDLATNPQFVKNHRNNTFEILVQDIDHNLYLISPKGKVIWKKQLDGPIRGSVHQVDIYKNGRLQLAFCTNNQFLVLDRNGTVVAPFQMSYEGGNLNELAVFDYENTRDYRFVVTQGNKTFMYNNRGAIVDGYTFKEASHGIVRAPQHFRIAKKDYLVYLLDNNTITIRHRAGRERIKVDASIPFSNNPLFLYKNKFSITDTKGVLHQIDTKGNITKTNFNLNDDHGMYATSKTLVLMDENTISIKGKKVVLELGVYTKPKIFYIKDKIYVTVTDIQNQQIYLFDSQAKPIKNFPIYGNSLIDMMDMDGDNKLELVAKDQDNSIITYRMEY</sequence>
<evidence type="ECO:0000313" key="1">
    <source>
        <dbReference type="EMBL" id="KPM32609.1"/>
    </source>
</evidence>
<gene>
    <name evidence="1" type="ORF">I595_1035</name>
</gene>
<keyword evidence="2" id="KW-1185">Reference proteome</keyword>
<dbReference type="InterPro" id="IPR011047">
    <property type="entry name" value="Quinoprotein_ADH-like_sf"/>
</dbReference>
<dbReference type="Proteomes" id="UP000050280">
    <property type="component" value="Unassembled WGS sequence"/>
</dbReference>